<protein>
    <recommendedName>
        <fullName evidence="2">DUF8021 domain-containing protein</fullName>
    </recommendedName>
</protein>
<evidence type="ECO:0000313" key="3">
    <source>
        <dbReference type="EMBL" id="KAF2646860.1"/>
    </source>
</evidence>
<evidence type="ECO:0000256" key="1">
    <source>
        <dbReference type="SAM" id="SignalP"/>
    </source>
</evidence>
<dbReference type="Pfam" id="PF26061">
    <property type="entry name" value="DUF8021"/>
    <property type="match status" value="1"/>
</dbReference>
<sequence>MLVPIILTSLFTTASASCTRPFLKSATTSYIASQLSGQPSIITALISPNLTYTENNIPLNISSGTLSRPLKLDHTFSAHDTINCATFTELIGANDPHPSVIHTRIVFAPNDGKASLIESIVTDAGDWLFNATGTLTLVTPESWSPIPAEQQDSRAAIQAIGDAYFDRFANTSVNVPWGPPCYRVEGGLAARGTLHNDTGFCEQVWPSTIHVPYRRYVVDEEVGVVDVFTGFPGLDRTQGNDAMPDSHLFRAEGGRIKFVHTASSCVVAGCGLNGTFGRTGLS</sequence>
<accession>A0A6A6SH29</accession>
<evidence type="ECO:0000313" key="4">
    <source>
        <dbReference type="Proteomes" id="UP000799753"/>
    </source>
</evidence>
<dbReference type="EMBL" id="MU006776">
    <property type="protein sequence ID" value="KAF2646860.1"/>
    <property type="molecule type" value="Genomic_DNA"/>
</dbReference>
<keyword evidence="1" id="KW-0732">Signal</keyword>
<feature type="domain" description="DUF8021" evidence="2">
    <location>
        <begin position="150"/>
        <end position="262"/>
    </location>
</feature>
<evidence type="ECO:0000259" key="2">
    <source>
        <dbReference type="Pfam" id="PF26061"/>
    </source>
</evidence>
<proteinExistence type="predicted"/>
<dbReference type="OrthoDB" id="3515051at2759"/>
<name>A0A6A6SH29_9PLEO</name>
<organism evidence="3 4">
    <name type="scientific">Massarina eburnea CBS 473.64</name>
    <dbReference type="NCBI Taxonomy" id="1395130"/>
    <lineage>
        <taxon>Eukaryota</taxon>
        <taxon>Fungi</taxon>
        <taxon>Dikarya</taxon>
        <taxon>Ascomycota</taxon>
        <taxon>Pezizomycotina</taxon>
        <taxon>Dothideomycetes</taxon>
        <taxon>Pleosporomycetidae</taxon>
        <taxon>Pleosporales</taxon>
        <taxon>Massarineae</taxon>
        <taxon>Massarinaceae</taxon>
        <taxon>Massarina</taxon>
    </lineage>
</organism>
<reference evidence="3" key="1">
    <citation type="journal article" date="2020" name="Stud. Mycol.">
        <title>101 Dothideomycetes genomes: a test case for predicting lifestyles and emergence of pathogens.</title>
        <authorList>
            <person name="Haridas S."/>
            <person name="Albert R."/>
            <person name="Binder M."/>
            <person name="Bloem J."/>
            <person name="Labutti K."/>
            <person name="Salamov A."/>
            <person name="Andreopoulos B."/>
            <person name="Baker S."/>
            <person name="Barry K."/>
            <person name="Bills G."/>
            <person name="Bluhm B."/>
            <person name="Cannon C."/>
            <person name="Castanera R."/>
            <person name="Culley D."/>
            <person name="Daum C."/>
            <person name="Ezra D."/>
            <person name="Gonzalez J."/>
            <person name="Henrissat B."/>
            <person name="Kuo A."/>
            <person name="Liang C."/>
            <person name="Lipzen A."/>
            <person name="Lutzoni F."/>
            <person name="Magnuson J."/>
            <person name="Mondo S."/>
            <person name="Nolan M."/>
            <person name="Ohm R."/>
            <person name="Pangilinan J."/>
            <person name="Park H.-J."/>
            <person name="Ramirez L."/>
            <person name="Alfaro M."/>
            <person name="Sun H."/>
            <person name="Tritt A."/>
            <person name="Yoshinaga Y."/>
            <person name="Zwiers L.-H."/>
            <person name="Turgeon B."/>
            <person name="Goodwin S."/>
            <person name="Spatafora J."/>
            <person name="Crous P."/>
            <person name="Grigoriev I."/>
        </authorList>
    </citation>
    <scope>NUCLEOTIDE SEQUENCE</scope>
    <source>
        <strain evidence="3">CBS 473.64</strain>
    </source>
</reference>
<keyword evidence="4" id="KW-1185">Reference proteome</keyword>
<dbReference type="Proteomes" id="UP000799753">
    <property type="component" value="Unassembled WGS sequence"/>
</dbReference>
<feature type="signal peptide" evidence="1">
    <location>
        <begin position="1"/>
        <end position="16"/>
    </location>
</feature>
<dbReference type="AlphaFoldDB" id="A0A6A6SH29"/>
<gene>
    <name evidence="3" type="ORF">P280DRAFT_495099</name>
</gene>
<dbReference type="InterPro" id="IPR058334">
    <property type="entry name" value="DUF8021"/>
</dbReference>
<feature type="chain" id="PRO_5025511432" description="DUF8021 domain-containing protein" evidence="1">
    <location>
        <begin position="17"/>
        <end position="282"/>
    </location>
</feature>